<dbReference type="SUPFAM" id="SSF53474">
    <property type="entry name" value="alpha/beta-Hydrolases"/>
    <property type="match status" value="1"/>
</dbReference>
<evidence type="ECO:0000313" key="2">
    <source>
        <dbReference type="Proteomes" id="UP000473699"/>
    </source>
</evidence>
<name>A0A6L5Y9X2_9BACT</name>
<gene>
    <name evidence="1" type="ORF">FYJ74_02865</name>
</gene>
<dbReference type="EMBL" id="VUNH01000002">
    <property type="protein sequence ID" value="MST54993.1"/>
    <property type="molecule type" value="Genomic_DNA"/>
</dbReference>
<dbReference type="Proteomes" id="UP000473699">
    <property type="component" value="Unassembled WGS sequence"/>
</dbReference>
<reference evidence="1 2" key="1">
    <citation type="submission" date="2019-08" db="EMBL/GenBank/DDBJ databases">
        <title>In-depth cultivation of the pig gut microbiome towards novel bacterial diversity and tailored functional studies.</title>
        <authorList>
            <person name="Wylensek D."/>
            <person name="Hitch T.C.A."/>
            <person name="Clavel T."/>
        </authorList>
    </citation>
    <scope>NUCLEOTIDE SEQUENCE [LARGE SCALE GENOMIC DNA]</scope>
    <source>
        <strain evidence="1 2">SM-530-WT-4B</strain>
    </source>
</reference>
<accession>A0A6L5Y9X2</accession>
<evidence type="ECO:0000313" key="1">
    <source>
        <dbReference type="EMBL" id="MST54993.1"/>
    </source>
</evidence>
<dbReference type="AlphaFoldDB" id="A0A6L5Y9X2"/>
<dbReference type="Gene3D" id="3.40.50.1820">
    <property type="entry name" value="alpha/beta hydrolase"/>
    <property type="match status" value="1"/>
</dbReference>
<comment type="caution">
    <text evidence="1">The sequence shown here is derived from an EMBL/GenBank/DDBJ whole genome shotgun (WGS) entry which is preliminary data.</text>
</comment>
<dbReference type="InterPro" id="IPR029058">
    <property type="entry name" value="AB_hydrolase_fold"/>
</dbReference>
<keyword evidence="2" id="KW-1185">Reference proteome</keyword>
<organism evidence="1 2">
    <name type="scientific">Pyramidobacter porci</name>
    <dbReference type="NCBI Taxonomy" id="2605789"/>
    <lineage>
        <taxon>Bacteria</taxon>
        <taxon>Thermotogati</taxon>
        <taxon>Synergistota</taxon>
        <taxon>Synergistia</taxon>
        <taxon>Synergistales</taxon>
        <taxon>Dethiosulfovibrionaceae</taxon>
        <taxon>Pyramidobacter</taxon>
    </lineage>
</organism>
<dbReference type="RefSeq" id="WP_154528099.1">
    <property type="nucleotide sequence ID" value="NZ_VUNH01000002.1"/>
</dbReference>
<protein>
    <submittedName>
        <fullName evidence="1">Lysophospholipase</fullName>
    </submittedName>
</protein>
<sequence length="258" mass="29020">MRWRKNYIDGTFGDRTVILTTGVIDRPRKVVLLFHGVHSNASSEPGNKYARIGAALAENRIVPVLAESSRKVRNRHDYANVPLRWIYDAFDGKTYAEELEDFYNAYEATRALYPGLPLTLWGFSLGGLSALLIAGGTMTGEIAPNIEGLILCGSGDAVFPENKEIFKLPILSSLERNDRLLQAARNVNVRWARVFRGGEDATFPSDSCRRIFDALAVADKKYYEIDGSDHSFRFLRGMPSRRPLEEIYRRVPQLFAAS</sequence>
<proteinExistence type="predicted"/>